<protein>
    <submittedName>
        <fullName evidence="2">Uncharacterized protein</fullName>
    </submittedName>
</protein>
<evidence type="ECO:0000313" key="2">
    <source>
        <dbReference type="EMBL" id="KAJ1142146.1"/>
    </source>
</evidence>
<dbReference type="AlphaFoldDB" id="A0AAV7QNN7"/>
<name>A0AAV7QNN7_PLEWA</name>
<evidence type="ECO:0000256" key="1">
    <source>
        <dbReference type="SAM" id="MobiDB-lite"/>
    </source>
</evidence>
<evidence type="ECO:0000313" key="3">
    <source>
        <dbReference type="Proteomes" id="UP001066276"/>
    </source>
</evidence>
<keyword evidence="3" id="KW-1185">Reference proteome</keyword>
<feature type="compositionally biased region" description="Pro residues" evidence="1">
    <location>
        <begin position="151"/>
        <end position="169"/>
    </location>
</feature>
<feature type="region of interest" description="Disordered" evidence="1">
    <location>
        <begin position="142"/>
        <end position="179"/>
    </location>
</feature>
<dbReference type="Proteomes" id="UP001066276">
    <property type="component" value="Chromosome 6"/>
</dbReference>
<comment type="caution">
    <text evidence="2">The sequence shown here is derived from an EMBL/GenBank/DDBJ whole genome shotgun (WGS) entry which is preliminary data.</text>
</comment>
<reference evidence="2" key="1">
    <citation type="journal article" date="2022" name="bioRxiv">
        <title>Sequencing and chromosome-scale assembly of the giantPleurodeles waltlgenome.</title>
        <authorList>
            <person name="Brown T."/>
            <person name="Elewa A."/>
            <person name="Iarovenko S."/>
            <person name="Subramanian E."/>
            <person name="Araus A.J."/>
            <person name="Petzold A."/>
            <person name="Susuki M."/>
            <person name="Suzuki K.-i.T."/>
            <person name="Hayashi T."/>
            <person name="Toyoda A."/>
            <person name="Oliveira C."/>
            <person name="Osipova E."/>
            <person name="Leigh N.D."/>
            <person name="Simon A."/>
            <person name="Yun M.H."/>
        </authorList>
    </citation>
    <scope>NUCLEOTIDE SEQUENCE</scope>
    <source>
        <strain evidence="2">20211129_DDA</strain>
        <tissue evidence="2">Liver</tissue>
    </source>
</reference>
<accession>A0AAV7QNN7</accession>
<organism evidence="2 3">
    <name type="scientific">Pleurodeles waltl</name>
    <name type="common">Iberian ribbed newt</name>
    <dbReference type="NCBI Taxonomy" id="8319"/>
    <lineage>
        <taxon>Eukaryota</taxon>
        <taxon>Metazoa</taxon>
        <taxon>Chordata</taxon>
        <taxon>Craniata</taxon>
        <taxon>Vertebrata</taxon>
        <taxon>Euteleostomi</taxon>
        <taxon>Amphibia</taxon>
        <taxon>Batrachia</taxon>
        <taxon>Caudata</taxon>
        <taxon>Salamandroidea</taxon>
        <taxon>Salamandridae</taxon>
        <taxon>Pleurodelinae</taxon>
        <taxon>Pleurodeles</taxon>
    </lineage>
</organism>
<sequence length="393" mass="41385">MPPSKASAAKRKGRDPELSQLLKMALEKLGNDGTDSGDMASDNEVSGELSSRPRRSHVAPCAAFLPVKRSKNGKTAAPAPHNQVSSTVISPPALVAPSVIPVPMVATPPAQQGPSVGSSVAPALGVEEVLANIQKSLASLLPTEQSGTPPATLPVVPPPAAPPLSPAPKAPVQQGQDSHRQALLEVSRLFASINGPASSTHPPTAPWVANDSLQNSLLELKCQVDTLAAGHPSNTSQASSNSPCVTQTLCSVVTAPPVLSNVLPSISKNTVQDNSAKEGSTDALLSRPGKLVAHFSAEVKEKIWKGDFVGIFSLIRARRREVDAKDKETKPSSFGDRKPKVEENITNWLFGFNVFMTVLLEKKPELGTSLIYYANKILKAQHTYGGVCLVGIR</sequence>
<gene>
    <name evidence="2" type="ORF">NDU88_008473</name>
</gene>
<dbReference type="EMBL" id="JANPWB010000010">
    <property type="protein sequence ID" value="KAJ1142146.1"/>
    <property type="molecule type" value="Genomic_DNA"/>
</dbReference>
<feature type="region of interest" description="Disordered" evidence="1">
    <location>
        <begin position="1"/>
        <end position="57"/>
    </location>
</feature>
<proteinExistence type="predicted"/>